<accession>T1C2R9</accession>
<evidence type="ECO:0000256" key="4">
    <source>
        <dbReference type="ARBA" id="ARBA00022801"/>
    </source>
</evidence>
<evidence type="ECO:0000256" key="8">
    <source>
        <dbReference type="ARBA" id="ARBA00049417"/>
    </source>
</evidence>
<protein>
    <recommendedName>
        <fullName evidence="3">bis(5'-nucleosyl)-tetraphosphatase (symmetrical)</fullName>
        <ecNumber evidence="3">3.6.1.41</ecNumber>
    </recommendedName>
    <alternativeName>
        <fullName evidence="6">Ap4A hydrolase</fullName>
    </alternativeName>
    <alternativeName>
        <fullName evidence="5">Diadenosine 5',5'''-P1,P4-tetraphosphate pyrophosphohydrolase</fullName>
    </alternativeName>
    <alternativeName>
        <fullName evidence="7">Diadenosine tetraphosphatase</fullName>
    </alternativeName>
</protein>
<dbReference type="Gene3D" id="3.60.21.10">
    <property type="match status" value="1"/>
</dbReference>
<dbReference type="InterPro" id="IPR004843">
    <property type="entry name" value="Calcineurin-like_PHP"/>
</dbReference>
<comment type="catalytic activity">
    <reaction evidence="8">
        <text>P(1),P(4)-bis(5'-adenosyl) tetraphosphate + H2O = 2 ADP + 2 H(+)</text>
        <dbReference type="Rhea" id="RHEA:24252"/>
        <dbReference type="ChEBI" id="CHEBI:15377"/>
        <dbReference type="ChEBI" id="CHEBI:15378"/>
        <dbReference type="ChEBI" id="CHEBI:58141"/>
        <dbReference type="ChEBI" id="CHEBI:456216"/>
        <dbReference type="EC" id="3.6.1.41"/>
    </reaction>
</comment>
<dbReference type="NCBIfam" id="TIGR00668">
    <property type="entry name" value="apaH"/>
    <property type="match status" value="1"/>
</dbReference>
<comment type="function">
    <text evidence="1">Hydrolyzes diadenosine 5',5'''-P1,P4-tetraphosphate to yield ADP.</text>
</comment>
<evidence type="ECO:0000256" key="1">
    <source>
        <dbReference type="ARBA" id="ARBA00003413"/>
    </source>
</evidence>
<dbReference type="PANTHER" id="PTHR40942">
    <property type="match status" value="1"/>
</dbReference>
<evidence type="ECO:0000256" key="7">
    <source>
        <dbReference type="ARBA" id="ARBA00033210"/>
    </source>
</evidence>
<keyword evidence="4" id="KW-0378">Hydrolase</keyword>
<evidence type="ECO:0000256" key="6">
    <source>
        <dbReference type="ARBA" id="ARBA00032248"/>
    </source>
</evidence>
<gene>
    <name evidence="10" type="ORF">B2A_03911</name>
</gene>
<dbReference type="EC" id="3.6.1.41" evidence="3"/>
<dbReference type="NCBIfam" id="NF001204">
    <property type="entry name" value="PRK00166.1"/>
    <property type="match status" value="1"/>
</dbReference>
<dbReference type="PIRSF" id="PIRSF000903">
    <property type="entry name" value="B5n-ttraPtase_sm"/>
    <property type="match status" value="1"/>
</dbReference>
<evidence type="ECO:0000256" key="5">
    <source>
        <dbReference type="ARBA" id="ARBA00031248"/>
    </source>
</evidence>
<dbReference type="Pfam" id="PF00149">
    <property type="entry name" value="Metallophos"/>
    <property type="match status" value="1"/>
</dbReference>
<name>T1C2R9_9ZZZZ</name>
<proteinExistence type="inferred from homology"/>
<dbReference type="CDD" id="cd07422">
    <property type="entry name" value="MPP_ApaH"/>
    <property type="match status" value="1"/>
</dbReference>
<dbReference type="AlphaFoldDB" id="T1C2R9"/>
<reference evidence="10" key="1">
    <citation type="submission" date="2013-08" db="EMBL/GenBank/DDBJ databases">
        <authorList>
            <person name="Mendez C."/>
            <person name="Richter M."/>
            <person name="Ferrer M."/>
            <person name="Sanchez J."/>
        </authorList>
    </citation>
    <scope>NUCLEOTIDE SEQUENCE</scope>
</reference>
<feature type="domain" description="Calcineurin-like phosphoesterase" evidence="9">
    <location>
        <begin position="5"/>
        <end position="120"/>
    </location>
</feature>
<dbReference type="EMBL" id="AUZZ01002606">
    <property type="protein sequence ID" value="EQD59574.1"/>
    <property type="molecule type" value="Genomic_DNA"/>
</dbReference>
<dbReference type="GO" id="GO:0008803">
    <property type="term" value="F:bis(5'-nucleosyl)-tetraphosphatase (symmetrical) activity"/>
    <property type="evidence" value="ECO:0007669"/>
    <property type="project" value="UniProtKB-EC"/>
</dbReference>
<dbReference type="SUPFAM" id="SSF56300">
    <property type="entry name" value="Metallo-dependent phosphatases"/>
    <property type="match status" value="1"/>
</dbReference>
<dbReference type="InterPro" id="IPR004617">
    <property type="entry name" value="ApaH"/>
</dbReference>
<evidence type="ECO:0000259" key="9">
    <source>
        <dbReference type="Pfam" id="PF00149"/>
    </source>
</evidence>
<evidence type="ECO:0000256" key="2">
    <source>
        <dbReference type="ARBA" id="ARBA00005419"/>
    </source>
</evidence>
<evidence type="ECO:0000313" key="10">
    <source>
        <dbReference type="EMBL" id="EQD59574.1"/>
    </source>
</evidence>
<dbReference type="PANTHER" id="PTHR40942:SF4">
    <property type="entry name" value="CYTOCHROME C5"/>
    <property type="match status" value="1"/>
</dbReference>
<reference evidence="10" key="2">
    <citation type="journal article" date="2014" name="ISME J.">
        <title>Microbial stratification in low pH oxic and suboxic macroscopic growths along an acid mine drainage.</title>
        <authorList>
            <person name="Mendez-Garcia C."/>
            <person name="Mesa V."/>
            <person name="Sprenger R.R."/>
            <person name="Richter M."/>
            <person name="Diez M.S."/>
            <person name="Solano J."/>
            <person name="Bargiela R."/>
            <person name="Golyshina O.V."/>
            <person name="Manteca A."/>
            <person name="Ramos J.L."/>
            <person name="Gallego J.R."/>
            <person name="Llorente I."/>
            <person name="Martins Dos Santos V.A."/>
            <person name="Jensen O.N."/>
            <person name="Pelaez A.I."/>
            <person name="Sanchez J."/>
            <person name="Ferrer M."/>
        </authorList>
    </citation>
    <scope>NUCLEOTIDE SEQUENCE</scope>
</reference>
<dbReference type="InterPro" id="IPR029052">
    <property type="entry name" value="Metallo-depent_PP-like"/>
</dbReference>
<sequence>MSRFAIGDIQGCYEELRALLERVRFCADRDQLWLVGDLVNRGPHSLAVLRFVRALGENAVTVLGNHDLHLLAVAAGSRRERRSDTIAEVLAAKDRDRLIEWLTERPLAHLQAGDLMVHAGVLPQWSAQSTLALAGEVASALRHEPQRLFEHMYGDQPDQWSTDLEGMARLRFVINVLTRMRVCTRAGRINLALKGKPPGGDSPWLPWFDLDRPLLRGLRVVCGHWSAIGLKLRADVAALDTGCVWGGALTALDLDTGSTTAVPSRGYQAIES</sequence>
<organism evidence="10">
    <name type="scientific">mine drainage metagenome</name>
    <dbReference type="NCBI Taxonomy" id="410659"/>
    <lineage>
        <taxon>unclassified sequences</taxon>
        <taxon>metagenomes</taxon>
        <taxon>ecological metagenomes</taxon>
    </lineage>
</organism>
<comment type="similarity">
    <text evidence="2">Belongs to the Ap4A hydrolase family.</text>
</comment>
<evidence type="ECO:0000256" key="3">
    <source>
        <dbReference type="ARBA" id="ARBA00012506"/>
    </source>
</evidence>
<comment type="caution">
    <text evidence="10">The sequence shown here is derived from an EMBL/GenBank/DDBJ whole genome shotgun (WGS) entry which is preliminary data.</text>
</comment>